<keyword evidence="3" id="KW-1185">Reference proteome</keyword>
<sequence>MGKYFPVVEIFLRISWVVEGTPMTYVLTSSDHLDTGDTTSKRSTTLSSFSWISFPELLDETFANPGFKTFAQLITSAKTLFSSPREAKAKRWTANTNRSRRSSAVIGSTAVRYWSLNHRIVQTLPYPTLARLCTLSATLVDRAMGWSLFLRPQPPHTLSPPHRLHSPHIDRAPSASRTLSHEPSDRQPI</sequence>
<dbReference type="EMBL" id="JAVFWL010000001">
    <property type="protein sequence ID" value="KAK6725832.1"/>
    <property type="molecule type" value="Genomic_DNA"/>
</dbReference>
<evidence type="ECO:0000313" key="2">
    <source>
        <dbReference type="EMBL" id="KAK6725832.1"/>
    </source>
</evidence>
<feature type="compositionally biased region" description="Basic and acidic residues" evidence="1">
    <location>
        <begin position="179"/>
        <end position="189"/>
    </location>
</feature>
<gene>
    <name evidence="2" type="primary">Necator_chrI.g382</name>
    <name evidence="2" type="ORF">RB195_004261</name>
</gene>
<organism evidence="2 3">
    <name type="scientific">Necator americanus</name>
    <name type="common">Human hookworm</name>
    <dbReference type="NCBI Taxonomy" id="51031"/>
    <lineage>
        <taxon>Eukaryota</taxon>
        <taxon>Metazoa</taxon>
        <taxon>Ecdysozoa</taxon>
        <taxon>Nematoda</taxon>
        <taxon>Chromadorea</taxon>
        <taxon>Rhabditida</taxon>
        <taxon>Rhabditina</taxon>
        <taxon>Rhabditomorpha</taxon>
        <taxon>Strongyloidea</taxon>
        <taxon>Ancylostomatidae</taxon>
        <taxon>Bunostominae</taxon>
        <taxon>Necator</taxon>
    </lineage>
</organism>
<dbReference type="Proteomes" id="UP001303046">
    <property type="component" value="Unassembled WGS sequence"/>
</dbReference>
<evidence type="ECO:0000256" key="1">
    <source>
        <dbReference type="SAM" id="MobiDB-lite"/>
    </source>
</evidence>
<reference evidence="2 3" key="1">
    <citation type="submission" date="2023-08" db="EMBL/GenBank/DDBJ databases">
        <title>A Necator americanus chromosomal reference genome.</title>
        <authorList>
            <person name="Ilik V."/>
            <person name="Petrzelkova K.J."/>
            <person name="Pardy F."/>
            <person name="Fuh T."/>
            <person name="Niatou-Singa F.S."/>
            <person name="Gouil Q."/>
            <person name="Baker L."/>
            <person name="Ritchie M.E."/>
            <person name="Jex A.R."/>
            <person name="Gazzola D."/>
            <person name="Li H."/>
            <person name="Toshio Fujiwara R."/>
            <person name="Zhan B."/>
            <person name="Aroian R.V."/>
            <person name="Pafco B."/>
            <person name="Schwarz E.M."/>
        </authorList>
    </citation>
    <scope>NUCLEOTIDE SEQUENCE [LARGE SCALE GENOMIC DNA]</scope>
    <source>
        <strain evidence="2 3">Aroian</strain>
        <tissue evidence="2">Whole animal</tissue>
    </source>
</reference>
<feature type="region of interest" description="Disordered" evidence="1">
    <location>
        <begin position="157"/>
        <end position="189"/>
    </location>
</feature>
<protein>
    <submittedName>
        <fullName evidence="2">Uncharacterized protein</fullName>
    </submittedName>
</protein>
<name>A0ABR1BKN4_NECAM</name>
<comment type="caution">
    <text evidence="2">The sequence shown here is derived from an EMBL/GenBank/DDBJ whole genome shotgun (WGS) entry which is preliminary data.</text>
</comment>
<evidence type="ECO:0000313" key="3">
    <source>
        <dbReference type="Proteomes" id="UP001303046"/>
    </source>
</evidence>
<accession>A0ABR1BKN4</accession>
<proteinExistence type="predicted"/>